<dbReference type="Proteomes" id="UP000310200">
    <property type="component" value="Unassembled WGS sequence"/>
</dbReference>
<protein>
    <submittedName>
        <fullName evidence="2">Uncharacterized protein</fullName>
    </submittedName>
</protein>
<organism evidence="2 3">
    <name type="scientific">Temnothorax longispinosus</name>
    <dbReference type="NCBI Taxonomy" id="300112"/>
    <lineage>
        <taxon>Eukaryota</taxon>
        <taxon>Metazoa</taxon>
        <taxon>Ecdysozoa</taxon>
        <taxon>Arthropoda</taxon>
        <taxon>Hexapoda</taxon>
        <taxon>Insecta</taxon>
        <taxon>Pterygota</taxon>
        <taxon>Neoptera</taxon>
        <taxon>Endopterygota</taxon>
        <taxon>Hymenoptera</taxon>
        <taxon>Apocrita</taxon>
        <taxon>Aculeata</taxon>
        <taxon>Formicoidea</taxon>
        <taxon>Formicidae</taxon>
        <taxon>Myrmicinae</taxon>
        <taxon>Temnothorax</taxon>
    </lineage>
</organism>
<proteinExistence type="predicted"/>
<gene>
    <name evidence="2" type="ORF">DBV15_01106</name>
</gene>
<evidence type="ECO:0000256" key="1">
    <source>
        <dbReference type="SAM" id="MobiDB-lite"/>
    </source>
</evidence>
<reference evidence="2 3" key="1">
    <citation type="journal article" date="2019" name="Philos. Trans. R. Soc. Lond., B, Biol. Sci.">
        <title>Ant behaviour and brain gene expression of defending hosts depend on the ecological success of the intruding social parasite.</title>
        <authorList>
            <person name="Kaur R."/>
            <person name="Stoldt M."/>
            <person name="Jongepier E."/>
            <person name="Feldmeyer B."/>
            <person name="Menzel F."/>
            <person name="Bornberg-Bauer E."/>
            <person name="Foitzik S."/>
        </authorList>
    </citation>
    <scope>NUCLEOTIDE SEQUENCE [LARGE SCALE GENOMIC DNA]</scope>
    <source>
        <tissue evidence="2">Whole body</tissue>
    </source>
</reference>
<evidence type="ECO:0000313" key="3">
    <source>
        <dbReference type="Proteomes" id="UP000310200"/>
    </source>
</evidence>
<sequence>MFPLSESQTDSEGYAWSNGNKGETLIRKTYRNQTTQQYRSLDNEVVDTDDDNTRSIVYTVYQDNYHGAGDAINRFVSPVRSIKMVKLDFCRPPAAFRQHYQARRPACDLRLFTKETVAPRKYKCNDDVTETSNKRNGHEDNSQRLETGRHRTRSHETVSRNVCSSSLDADFEVSGPTLPACH</sequence>
<dbReference type="AlphaFoldDB" id="A0A4S2JA92"/>
<accession>A0A4S2JA92</accession>
<dbReference type="EMBL" id="QBLH01003951">
    <property type="protein sequence ID" value="TGZ32153.1"/>
    <property type="molecule type" value="Genomic_DNA"/>
</dbReference>
<comment type="caution">
    <text evidence="2">The sequence shown here is derived from an EMBL/GenBank/DDBJ whole genome shotgun (WGS) entry which is preliminary data.</text>
</comment>
<name>A0A4S2JA92_9HYME</name>
<feature type="region of interest" description="Disordered" evidence="1">
    <location>
        <begin position="127"/>
        <end position="159"/>
    </location>
</feature>
<evidence type="ECO:0000313" key="2">
    <source>
        <dbReference type="EMBL" id="TGZ32153.1"/>
    </source>
</evidence>
<keyword evidence="3" id="KW-1185">Reference proteome</keyword>
<feature type="compositionally biased region" description="Basic and acidic residues" evidence="1">
    <location>
        <begin position="132"/>
        <end position="158"/>
    </location>
</feature>